<organism evidence="1 2">
    <name type="scientific">Capnocytophaga gingivalis</name>
    <dbReference type="NCBI Taxonomy" id="1017"/>
    <lineage>
        <taxon>Bacteria</taxon>
        <taxon>Pseudomonadati</taxon>
        <taxon>Bacteroidota</taxon>
        <taxon>Flavobacteriia</taxon>
        <taxon>Flavobacteriales</taxon>
        <taxon>Flavobacteriaceae</taxon>
        <taxon>Capnocytophaga</taxon>
    </lineage>
</organism>
<dbReference type="RefSeq" id="WP_323982541.1">
    <property type="nucleotide sequence ID" value="NZ_JAYKBW010000002.1"/>
</dbReference>
<name>A0ABU5Z541_9FLAO</name>
<sequence length="434" mass="47574">MYINNQTFRKTLLISSLVSFVGLTSCKKDDNKIENPTTQKEGFLIDAKGSEKSFALYVSDLEKGEVSINANFEELPETGYFWSFGQQTGVGLAYKGQTPGIGVSYKNNGQKLEKITDFQVPSRFTTYGFFDKYFIVNVGGQTLAGKKIAGKDRNDGATFIFHNVSDYTIAKSATIGTLEITKDLGKNNKEIASFSGILDRGNGEFLSAMIYSERNQSRPGSGSSTAAITKLDSIWVAAFDKDLNLKRIYKSDKLGYSSGRFRSQYISQLGKADNGDVYVFSGHFEKQSTKPAGALLIKKDATDFDKSYFFDIEAASGGYRFRSVFHITGAKFLLEFYNNKLFYNEKAPTNSPAAKYAIVDAASKSFAWVKGLPEPANITSTIGVNAMGYNGKCYLPVSEKNTDAAIYVIDPQTAQARKGLVVKGAQGIRGLGKI</sequence>
<accession>A0ABU5Z541</accession>
<proteinExistence type="predicted"/>
<evidence type="ECO:0000313" key="1">
    <source>
        <dbReference type="EMBL" id="MEB3074073.1"/>
    </source>
</evidence>
<comment type="caution">
    <text evidence="1">The sequence shown here is derived from an EMBL/GenBank/DDBJ whole genome shotgun (WGS) entry which is preliminary data.</text>
</comment>
<protein>
    <submittedName>
        <fullName evidence="1">DUF4374 domain-containing protein</fullName>
    </submittedName>
</protein>
<keyword evidence="2" id="KW-1185">Reference proteome</keyword>
<dbReference type="Proteomes" id="UP001311730">
    <property type="component" value="Unassembled WGS sequence"/>
</dbReference>
<dbReference type="EMBL" id="JAYKBW010000002">
    <property type="protein sequence ID" value="MEB3074073.1"/>
    <property type="molecule type" value="Genomic_DNA"/>
</dbReference>
<dbReference type="Pfam" id="PF14298">
    <property type="entry name" value="DUF4374"/>
    <property type="match status" value="1"/>
</dbReference>
<gene>
    <name evidence="1" type="ORF">VJJ08_02015</name>
</gene>
<reference evidence="1 2" key="1">
    <citation type="submission" date="2023-12" db="EMBL/GenBank/DDBJ databases">
        <title>Genomic sequences of Capnocytophaga and Parvimonas strains.</title>
        <authorList>
            <person name="Watt R.M."/>
            <person name="Wang M."/>
            <person name="Yang T."/>
            <person name="Tong W.M."/>
        </authorList>
    </citation>
    <scope>NUCLEOTIDE SEQUENCE [LARGE SCALE GENOMIC DNA]</scope>
    <source>
        <strain evidence="1 2">CCUG 13096</strain>
    </source>
</reference>
<evidence type="ECO:0000313" key="2">
    <source>
        <dbReference type="Proteomes" id="UP001311730"/>
    </source>
</evidence>
<dbReference type="InterPro" id="IPR025401">
    <property type="entry name" value="DUF4374"/>
</dbReference>